<evidence type="ECO:0000313" key="1">
    <source>
        <dbReference type="EMBL" id="MDQ1148065.1"/>
    </source>
</evidence>
<evidence type="ECO:0000313" key="2">
    <source>
        <dbReference type="Proteomes" id="UP001244640"/>
    </source>
</evidence>
<sequence length="46" mass="5296">MLAIGSFKYNQMYQKMTRATVMTLRTADSCVKQKMVQHGLNQENIS</sequence>
<reference evidence="1 2" key="1">
    <citation type="submission" date="2023-07" db="EMBL/GenBank/DDBJ databases">
        <title>Functional and genomic diversity of the sorghum phyllosphere microbiome.</title>
        <authorList>
            <person name="Shade A."/>
        </authorList>
    </citation>
    <scope>NUCLEOTIDE SEQUENCE [LARGE SCALE GENOMIC DNA]</scope>
    <source>
        <strain evidence="1 2">SORGH_AS_0892</strain>
    </source>
</reference>
<dbReference type="EMBL" id="JAUTBA010000001">
    <property type="protein sequence ID" value="MDQ1148065.1"/>
    <property type="molecule type" value="Genomic_DNA"/>
</dbReference>
<accession>A0ABU0TZD3</accession>
<name>A0ABU0TZD3_9SPHI</name>
<proteinExistence type="predicted"/>
<organism evidence="1 2">
    <name type="scientific">Sphingobacterium zeae</name>
    <dbReference type="NCBI Taxonomy" id="1776859"/>
    <lineage>
        <taxon>Bacteria</taxon>
        <taxon>Pseudomonadati</taxon>
        <taxon>Bacteroidota</taxon>
        <taxon>Sphingobacteriia</taxon>
        <taxon>Sphingobacteriales</taxon>
        <taxon>Sphingobacteriaceae</taxon>
        <taxon>Sphingobacterium</taxon>
    </lineage>
</organism>
<gene>
    <name evidence="1" type="ORF">QE382_000049</name>
</gene>
<keyword evidence="2" id="KW-1185">Reference proteome</keyword>
<protein>
    <submittedName>
        <fullName evidence="1">Uncharacterized protein</fullName>
    </submittedName>
</protein>
<comment type="caution">
    <text evidence="1">The sequence shown here is derived from an EMBL/GenBank/DDBJ whole genome shotgun (WGS) entry which is preliminary data.</text>
</comment>
<dbReference type="Proteomes" id="UP001244640">
    <property type="component" value="Unassembled WGS sequence"/>
</dbReference>